<sequence>MIRSRLNRKCQTTIPQAVRIALGLRPGDELCYVIETGRVRLNRGRVASGEAEPFATFPEWGSEADQQAFAAL</sequence>
<dbReference type="SUPFAM" id="SSF89447">
    <property type="entry name" value="AbrB/MazE/MraZ-like"/>
    <property type="match status" value="1"/>
</dbReference>
<proteinExistence type="predicted"/>
<dbReference type="InterPro" id="IPR037914">
    <property type="entry name" value="SpoVT-AbrB_sf"/>
</dbReference>
<dbReference type="Gene3D" id="2.10.260.10">
    <property type="match status" value="1"/>
</dbReference>
<dbReference type="Proteomes" id="UP000578000">
    <property type="component" value="Unassembled WGS sequence"/>
</dbReference>
<dbReference type="RefSeq" id="WP_166117123.1">
    <property type="nucleotide sequence ID" value="NZ_BAABDB010000012.1"/>
</dbReference>
<comment type="caution">
    <text evidence="1">The sequence shown here is derived from an EMBL/GenBank/DDBJ whole genome shotgun (WGS) entry which is preliminary data.</text>
</comment>
<keyword evidence="2" id="KW-1185">Reference proteome</keyword>
<organism evidence="1 2">
    <name type="scientific">Acetobacter lovaniensis</name>
    <dbReference type="NCBI Taxonomy" id="104100"/>
    <lineage>
        <taxon>Bacteria</taxon>
        <taxon>Pseudomonadati</taxon>
        <taxon>Pseudomonadota</taxon>
        <taxon>Alphaproteobacteria</taxon>
        <taxon>Acetobacterales</taxon>
        <taxon>Acetobacteraceae</taxon>
        <taxon>Acetobacter</taxon>
    </lineage>
</organism>
<dbReference type="AlphaFoldDB" id="A0A841QLG8"/>
<protein>
    <submittedName>
        <fullName evidence="1">Antitoxin PrlF</fullName>
    </submittedName>
</protein>
<name>A0A841QLG8_9PROT</name>
<evidence type="ECO:0000313" key="2">
    <source>
        <dbReference type="Proteomes" id="UP000578000"/>
    </source>
</evidence>
<reference evidence="1 2" key="1">
    <citation type="submission" date="2020-08" db="EMBL/GenBank/DDBJ databases">
        <title>Genomic Encyclopedia of Type Strains, Phase IV (KMG-IV): sequencing the most valuable type-strain genomes for metagenomic binning, comparative biology and taxonomic classification.</title>
        <authorList>
            <person name="Goeker M."/>
        </authorList>
    </citation>
    <scope>NUCLEOTIDE SEQUENCE [LARGE SCALE GENOMIC DNA]</scope>
    <source>
        <strain evidence="1 2">DSM 4491</strain>
    </source>
</reference>
<gene>
    <name evidence="1" type="ORF">HNR55_003382</name>
</gene>
<evidence type="ECO:0000313" key="1">
    <source>
        <dbReference type="EMBL" id="MBB6458767.1"/>
    </source>
</evidence>
<accession>A0A841QLG8</accession>
<dbReference type="EMBL" id="JACHIE010000032">
    <property type="protein sequence ID" value="MBB6458767.1"/>
    <property type="molecule type" value="Genomic_DNA"/>
</dbReference>